<organism evidence="1 2">
    <name type="scientific">Fusarium keratoplasticum</name>
    <dbReference type="NCBI Taxonomy" id="1328300"/>
    <lineage>
        <taxon>Eukaryota</taxon>
        <taxon>Fungi</taxon>
        <taxon>Dikarya</taxon>
        <taxon>Ascomycota</taxon>
        <taxon>Pezizomycotina</taxon>
        <taxon>Sordariomycetes</taxon>
        <taxon>Hypocreomycetidae</taxon>
        <taxon>Hypocreales</taxon>
        <taxon>Nectriaceae</taxon>
        <taxon>Fusarium</taxon>
        <taxon>Fusarium solani species complex</taxon>
    </lineage>
</organism>
<accession>A0ACC0QUA0</accession>
<sequence>MATRRILITRGSSTLWQRPAPFPSPFLSRHVIGSMSHQIHSNNSSKAYIPHHLVQPQRVEPLVFHPHSAVWRPATTVNPGLSRGSVLTTASWNLNWSDPDPAARMLASLAHLEEILGAEPQNLAVMLQEVSPTSLRAMLGHPWVQRNFILSDDKPPEVPRKVTLDASSVLRQSVQRETSYFTIMMASKNLPVMACFRAPLVTNMGRDVLAVDIHTHTLSQEETNNHQECVRLCTTHLESLWQGKEYRRGQLAVISDLLKQPILPGSRVIGGVVGGDMNSIDKSEHSFHKESQVDLGDIWEDSQMISQQRGTCQHEEGGGTWGDRSSRHRGPKRFDKFLYTGSIESLAFEDSSNCSDRVRRFGAGLKTAVEVWELEKEDTEVVGGQVVKKLHKEYISEERFNTLKQLGFLGSFRARQTKMDARVSDHRGILARIRVV</sequence>
<gene>
    <name evidence="1" type="ORF">NCS57_00973500</name>
</gene>
<proteinExistence type="predicted"/>
<keyword evidence="2" id="KW-1185">Reference proteome</keyword>
<name>A0ACC0QUA0_9HYPO</name>
<dbReference type="Proteomes" id="UP001065298">
    <property type="component" value="Chromosome 7"/>
</dbReference>
<reference evidence="1" key="1">
    <citation type="submission" date="2022-06" db="EMBL/GenBank/DDBJ databases">
        <title>Fusarium solani species complex genomes reveal bases of compartmentalisation and animal pathogenesis.</title>
        <authorList>
            <person name="Tsai I.J."/>
        </authorList>
    </citation>
    <scope>NUCLEOTIDE SEQUENCE</scope>
    <source>
        <strain evidence="1">Fu6.1</strain>
    </source>
</reference>
<evidence type="ECO:0000313" key="1">
    <source>
        <dbReference type="EMBL" id="KAI8663717.1"/>
    </source>
</evidence>
<dbReference type="EMBL" id="CM046509">
    <property type="protein sequence ID" value="KAI8663717.1"/>
    <property type="molecule type" value="Genomic_DNA"/>
</dbReference>
<evidence type="ECO:0000313" key="2">
    <source>
        <dbReference type="Proteomes" id="UP001065298"/>
    </source>
</evidence>
<protein>
    <submittedName>
        <fullName evidence="1">Uncharacterized protein</fullName>
    </submittedName>
</protein>
<comment type="caution">
    <text evidence="1">The sequence shown here is derived from an EMBL/GenBank/DDBJ whole genome shotgun (WGS) entry which is preliminary data.</text>
</comment>